<keyword evidence="2" id="KW-1185">Reference proteome</keyword>
<organism evidence="1 2">
    <name type="scientific">Phyllobacterium brassicacearum</name>
    <dbReference type="NCBI Taxonomy" id="314235"/>
    <lineage>
        <taxon>Bacteria</taxon>
        <taxon>Pseudomonadati</taxon>
        <taxon>Pseudomonadota</taxon>
        <taxon>Alphaproteobacteria</taxon>
        <taxon>Hyphomicrobiales</taxon>
        <taxon>Phyllobacteriaceae</taxon>
        <taxon>Phyllobacterium</taxon>
    </lineage>
</organism>
<name>A0A2P7BVA0_9HYPH</name>
<dbReference type="EMBL" id="PGGO01000002">
    <property type="protein sequence ID" value="PSH70395.1"/>
    <property type="molecule type" value="Genomic_DNA"/>
</dbReference>
<gene>
    <name evidence="1" type="ORF">CU102_04830</name>
</gene>
<accession>A0A2P7BVA0</accession>
<comment type="caution">
    <text evidence="1">The sequence shown here is derived from an EMBL/GenBank/DDBJ whole genome shotgun (WGS) entry which is preliminary data.</text>
</comment>
<proteinExistence type="predicted"/>
<protein>
    <recommendedName>
        <fullName evidence="3">AAA domain-containing protein</fullName>
    </recommendedName>
</protein>
<evidence type="ECO:0000313" key="1">
    <source>
        <dbReference type="EMBL" id="PSH70395.1"/>
    </source>
</evidence>
<sequence length="166" mass="18640">MSCQIRRTRRQILRSVALEEDPCSQLKALSNRAGDSGLPVVIDEVQRLPELTFALKRIVDQDRLPTCRTARPAMDLIEGKARLSLAQQVNQFNSGKHDVSGDYGFEPRQQSDTAVARPNHNRVTDVRSVQIGTGVGHTARGRDCKILSYPESVRINDLLTICRIYR</sequence>
<evidence type="ECO:0000313" key="2">
    <source>
        <dbReference type="Proteomes" id="UP000241444"/>
    </source>
</evidence>
<evidence type="ECO:0008006" key="3">
    <source>
        <dbReference type="Google" id="ProtNLM"/>
    </source>
</evidence>
<dbReference type="AlphaFoldDB" id="A0A2P7BVA0"/>
<dbReference type="Proteomes" id="UP000241444">
    <property type="component" value="Unassembled WGS sequence"/>
</dbReference>
<reference evidence="2" key="1">
    <citation type="submission" date="2017-11" db="EMBL/GenBank/DDBJ databases">
        <authorList>
            <person name="Kuznetsova I."/>
            <person name="Sazanova A."/>
            <person name="Chirak E."/>
            <person name="Safronova V."/>
            <person name="Willems A."/>
        </authorList>
    </citation>
    <scope>NUCLEOTIDE SEQUENCE [LARGE SCALE GENOMIC DNA]</scope>
    <source>
        <strain evidence="2">STM 196</strain>
    </source>
</reference>